<protein>
    <recommendedName>
        <fullName evidence="5 10">Carbonic anhydrase</fullName>
        <ecNumber evidence="4 10">4.2.1.1</ecNumber>
    </recommendedName>
</protein>
<accession>A0ABQ4TEM3</accession>
<evidence type="ECO:0000259" key="11">
    <source>
        <dbReference type="PROSITE" id="PS51144"/>
    </source>
</evidence>
<evidence type="ECO:0000256" key="5">
    <source>
        <dbReference type="ARBA" id="ARBA00014628"/>
    </source>
</evidence>
<dbReference type="SUPFAM" id="SSF51069">
    <property type="entry name" value="Carbonic anhydrase"/>
    <property type="match status" value="1"/>
</dbReference>
<keyword evidence="6 10" id="KW-0479">Metal-binding</keyword>
<feature type="domain" description="Alpha-carbonic anhydrase" evidence="11">
    <location>
        <begin position="29"/>
        <end position="251"/>
    </location>
</feature>
<sequence>MERRTFLKALSALGACPLCPTAGFTAEALHWGYDGEAAADHWASLSPDNKVCAVGTQQSPIDITTATKADLPPVAVDWKNAGGTIVNNGHTIQVNLPAGSTLMAGGETYELIQYHFHTPSEHLVGHKSYAMEVHFVHKNKTSGGFGALGVFMEAGKVHPAFAKLAAAMPRQIAGEASGDGIDPKSFLPDSLAHWIYEGSLTTPPCNEVVDWMVCVNPIQVAQADIDRFKSLYPMNARPVQSANRRFVLLGE</sequence>
<reference evidence="12" key="1">
    <citation type="journal article" date="2021" name="Front. Microbiol.">
        <title>Comprehensive Comparative Genomics and Phenotyping of Methylobacterium Species.</title>
        <authorList>
            <person name="Alessa O."/>
            <person name="Ogura Y."/>
            <person name="Fujitani Y."/>
            <person name="Takami H."/>
            <person name="Hayashi T."/>
            <person name="Sahin N."/>
            <person name="Tani A."/>
        </authorList>
    </citation>
    <scope>NUCLEOTIDE SEQUENCE</scope>
    <source>
        <strain evidence="12">NBRC 15689</strain>
    </source>
</reference>
<dbReference type="CDD" id="cd03124">
    <property type="entry name" value="alpha_CA_prokaryotic_like"/>
    <property type="match status" value="1"/>
</dbReference>
<comment type="caution">
    <text evidence="12">The sequence shown here is derived from an EMBL/GenBank/DDBJ whole genome shotgun (WGS) entry which is preliminary data.</text>
</comment>
<dbReference type="EMBL" id="BPQV01000010">
    <property type="protein sequence ID" value="GJE28477.1"/>
    <property type="molecule type" value="Genomic_DNA"/>
</dbReference>
<evidence type="ECO:0000256" key="10">
    <source>
        <dbReference type="RuleBase" id="RU367011"/>
    </source>
</evidence>
<comment type="cofactor">
    <cofactor evidence="1 10">
        <name>Zn(2+)</name>
        <dbReference type="ChEBI" id="CHEBI:29105"/>
    </cofactor>
</comment>
<keyword evidence="8 10" id="KW-0456">Lyase</keyword>
<comment type="similarity">
    <text evidence="3 10">Belongs to the alpha-carbonic anhydrase family.</text>
</comment>
<dbReference type="PROSITE" id="PS51144">
    <property type="entry name" value="ALPHA_CA_2"/>
    <property type="match status" value="1"/>
</dbReference>
<keyword evidence="7 10" id="KW-0862">Zinc</keyword>
<dbReference type="InterPro" id="IPR001148">
    <property type="entry name" value="CA_dom"/>
</dbReference>
<dbReference type="PROSITE" id="PS00162">
    <property type="entry name" value="ALPHA_CA_1"/>
    <property type="match status" value="1"/>
</dbReference>
<evidence type="ECO:0000256" key="7">
    <source>
        <dbReference type="ARBA" id="ARBA00022833"/>
    </source>
</evidence>
<evidence type="ECO:0000256" key="6">
    <source>
        <dbReference type="ARBA" id="ARBA00022723"/>
    </source>
</evidence>
<organism evidence="12 13">
    <name type="scientific">Methylobacterium organophilum</name>
    <dbReference type="NCBI Taxonomy" id="410"/>
    <lineage>
        <taxon>Bacteria</taxon>
        <taxon>Pseudomonadati</taxon>
        <taxon>Pseudomonadota</taxon>
        <taxon>Alphaproteobacteria</taxon>
        <taxon>Hyphomicrobiales</taxon>
        <taxon>Methylobacteriaceae</taxon>
        <taxon>Methylobacterium</taxon>
    </lineage>
</organism>
<evidence type="ECO:0000256" key="2">
    <source>
        <dbReference type="ARBA" id="ARBA00002904"/>
    </source>
</evidence>
<comment type="catalytic activity">
    <reaction evidence="9 10">
        <text>hydrogencarbonate + H(+) = CO2 + H2O</text>
        <dbReference type="Rhea" id="RHEA:10748"/>
        <dbReference type="ChEBI" id="CHEBI:15377"/>
        <dbReference type="ChEBI" id="CHEBI:15378"/>
        <dbReference type="ChEBI" id="CHEBI:16526"/>
        <dbReference type="ChEBI" id="CHEBI:17544"/>
        <dbReference type="EC" id="4.2.1.1"/>
    </reaction>
</comment>
<evidence type="ECO:0000313" key="12">
    <source>
        <dbReference type="EMBL" id="GJE28477.1"/>
    </source>
</evidence>
<dbReference type="EC" id="4.2.1.1" evidence="4 10"/>
<evidence type="ECO:0000256" key="8">
    <source>
        <dbReference type="ARBA" id="ARBA00023239"/>
    </source>
</evidence>
<name>A0ABQ4TEM3_METOR</name>
<keyword evidence="13" id="KW-1185">Reference proteome</keyword>
<evidence type="ECO:0000313" key="13">
    <source>
        <dbReference type="Proteomes" id="UP001055156"/>
    </source>
</evidence>
<evidence type="ECO:0000256" key="3">
    <source>
        <dbReference type="ARBA" id="ARBA00010718"/>
    </source>
</evidence>
<dbReference type="InterPro" id="IPR041891">
    <property type="entry name" value="Alpha_CA_prokaryot-like"/>
</dbReference>
<comment type="function">
    <text evidence="2 10">Reversible hydration of carbon dioxide.</text>
</comment>
<evidence type="ECO:0000256" key="1">
    <source>
        <dbReference type="ARBA" id="ARBA00001947"/>
    </source>
</evidence>
<dbReference type="RefSeq" id="WP_238312425.1">
    <property type="nucleotide sequence ID" value="NZ_BPQV01000010.1"/>
</dbReference>
<dbReference type="SMART" id="SM01057">
    <property type="entry name" value="Carb_anhydrase"/>
    <property type="match status" value="1"/>
</dbReference>
<dbReference type="InterPro" id="IPR036398">
    <property type="entry name" value="CA_dom_sf"/>
</dbReference>
<dbReference type="Pfam" id="PF00194">
    <property type="entry name" value="Carb_anhydrase"/>
    <property type="match status" value="1"/>
</dbReference>
<dbReference type="InterPro" id="IPR023561">
    <property type="entry name" value="Carbonic_anhydrase_a-class"/>
</dbReference>
<evidence type="ECO:0000256" key="4">
    <source>
        <dbReference type="ARBA" id="ARBA00012925"/>
    </source>
</evidence>
<dbReference type="PANTHER" id="PTHR18952:SF265">
    <property type="entry name" value="CARBONIC ANHYDRASE"/>
    <property type="match status" value="1"/>
</dbReference>
<dbReference type="Gene3D" id="3.10.200.10">
    <property type="entry name" value="Alpha carbonic anhydrase"/>
    <property type="match status" value="1"/>
</dbReference>
<dbReference type="InterPro" id="IPR018338">
    <property type="entry name" value="Carbonic_anhydrase_a-class_CS"/>
</dbReference>
<proteinExistence type="inferred from homology"/>
<dbReference type="Proteomes" id="UP001055156">
    <property type="component" value="Unassembled WGS sequence"/>
</dbReference>
<gene>
    <name evidence="12" type="primary">cah</name>
    <name evidence="12" type="ORF">LKMONMHP_3348</name>
</gene>
<evidence type="ECO:0000256" key="9">
    <source>
        <dbReference type="ARBA" id="ARBA00048348"/>
    </source>
</evidence>
<dbReference type="PANTHER" id="PTHR18952">
    <property type="entry name" value="CARBONIC ANHYDRASE"/>
    <property type="match status" value="1"/>
</dbReference>
<reference evidence="12" key="2">
    <citation type="submission" date="2021-08" db="EMBL/GenBank/DDBJ databases">
        <authorList>
            <person name="Tani A."/>
            <person name="Ola A."/>
            <person name="Ogura Y."/>
            <person name="Katsura K."/>
            <person name="Hayashi T."/>
        </authorList>
    </citation>
    <scope>NUCLEOTIDE SEQUENCE</scope>
    <source>
        <strain evidence="12">NBRC 15689</strain>
    </source>
</reference>